<dbReference type="Proteomes" id="UP001152087">
    <property type="component" value="Unassembled WGS sequence"/>
</dbReference>
<dbReference type="SUPFAM" id="SSF53474">
    <property type="entry name" value="alpha/beta-Hydrolases"/>
    <property type="match status" value="1"/>
</dbReference>
<dbReference type="EMBL" id="JAOQAV010000051">
    <property type="protein sequence ID" value="KAJ4180119.1"/>
    <property type="molecule type" value="Genomic_DNA"/>
</dbReference>
<name>A0A9W8QXC7_9HYPO</name>
<accession>A0A9W8QXC7</accession>
<dbReference type="Pfam" id="PF12697">
    <property type="entry name" value="Abhydrolase_6"/>
    <property type="match status" value="1"/>
</dbReference>
<protein>
    <recommendedName>
        <fullName evidence="1">AB hydrolase-1 domain-containing protein</fullName>
    </recommendedName>
</protein>
<reference evidence="2" key="1">
    <citation type="submission" date="2022-09" db="EMBL/GenBank/DDBJ databases">
        <title>Fusarium specimens isolated from Avocado Roots.</title>
        <authorList>
            <person name="Stajich J."/>
            <person name="Roper C."/>
            <person name="Heimlech-Rivalta G."/>
        </authorList>
    </citation>
    <scope>NUCLEOTIDE SEQUENCE</scope>
    <source>
        <strain evidence="2">A02</strain>
    </source>
</reference>
<keyword evidence="3" id="KW-1185">Reference proteome</keyword>
<dbReference type="InterPro" id="IPR000073">
    <property type="entry name" value="AB_hydrolase_1"/>
</dbReference>
<feature type="domain" description="AB hydrolase-1" evidence="1">
    <location>
        <begin position="10"/>
        <end position="129"/>
    </location>
</feature>
<evidence type="ECO:0000313" key="3">
    <source>
        <dbReference type="Proteomes" id="UP001152087"/>
    </source>
</evidence>
<evidence type="ECO:0000259" key="1">
    <source>
        <dbReference type="Pfam" id="PF12697"/>
    </source>
</evidence>
<dbReference type="AlphaFoldDB" id="A0A9W8QXC7"/>
<organism evidence="2 3">
    <name type="scientific">Fusarium falciforme</name>
    <dbReference type="NCBI Taxonomy" id="195108"/>
    <lineage>
        <taxon>Eukaryota</taxon>
        <taxon>Fungi</taxon>
        <taxon>Dikarya</taxon>
        <taxon>Ascomycota</taxon>
        <taxon>Pezizomycotina</taxon>
        <taxon>Sordariomycetes</taxon>
        <taxon>Hypocreomycetidae</taxon>
        <taxon>Hypocreales</taxon>
        <taxon>Nectriaceae</taxon>
        <taxon>Fusarium</taxon>
        <taxon>Fusarium solani species complex</taxon>
    </lineage>
</organism>
<sequence>MTSNSTVLQVLTHGGVLDHTYWDLAQGYSYVNAAASQGMATLNYDRLGIGLSEHPDPLLEVQGDAAIAVLHSLIGLVCAGPFGTQYAKVVGIGHSLGSKVTESIVSHHPGDFDAIALTGYAYQNSPKGGNANAPGYERAQDDPRFSHLPDGYVMSRYPEGIHLVFFKYPNFDPASE</sequence>
<dbReference type="Gene3D" id="3.40.50.1820">
    <property type="entry name" value="alpha/beta hydrolase"/>
    <property type="match status" value="1"/>
</dbReference>
<gene>
    <name evidence="2" type="ORF">NW755_011968</name>
</gene>
<dbReference type="InterPro" id="IPR029058">
    <property type="entry name" value="AB_hydrolase_fold"/>
</dbReference>
<comment type="caution">
    <text evidence="2">The sequence shown here is derived from an EMBL/GenBank/DDBJ whole genome shotgun (WGS) entry which is preliminary data.</text>
</comment>
<proteinExistence type="predicted"/>
<evidence type="ECO:0000313" key="2">
    <source>
        <dbReference type="EMBL" id="KAJ4180119.1"/>
    </source>
</evidence>